<dbReference type="InterPro" id="IPR007278">
    <property type="entry name" value="DUF397"/>
</dbReference>
<reference evidence="3 4" key="1">
    <citation type="submission" date="2020-03" db="EMBL/GenBank/DDBJ databases">
        <title>Genome mining and metabolic profiling illuminate the polycyclic tetramate macrolactams from Streptomyces koyangensis SCSIO 5802.</title>
        <authorList>
            <person name="Ding W."/>
        </authorList>
    </citation>
    <scope>NUCLEOTIDE SEQUENCE [LARGE SCALE GENOMIC DNA]</scope>
    <source>
        <strain evidence="3 4">SCSIO 5802</strain>
    </source>
</reference>
<gene>
    <name evidence="3" type="ORF">G9U55_11155</name>
</gene>
<accession>A0ABX7EE12</accession>
<sequence length="75" mass="7736">MSDQEVIGGPVNADHPWVKSSYSSQDGGNCVEWAPSVALVTDAVPVRDSKDTSIPGITVSGSAWSTFVGSLKAQG</sequence>
<dbReference type="RefSeq" id="WP_129849546.1">
    <property type="nucleotide sequence ID" value="NZ_CP049945.1"/>
</dbReference>
<evidence type="ECO:0000256" key="1">
    <source>
        <dbReference type="SAM" id="MobiDB-lite"/>
    </source>
</evidence>
<proteinExistence type="predicted"/>
<dbReference type="EMBL" id="CP049945">
    <property type="protein sequence ID" value="QRF02703.1"/>
    <property type="molecule type" value="Genomic_DNA"/>
</dbReference>
<dbReference type="Proteomes" id="UP000596311">
    <property type="component" value="Chromosome"/>
</dbReference>
<keyword evidence="4" id="KW-1185">Reference proteome</keyword>
<evidence type="ECO:0000313" key="4">
    <source>
        <dbReference type="Proteomes" id="UP000596311"/>
    </source>
</evidence>
<name>A0ABX7EE12_9ACTN</name>
<evidence type="ECO:0000313" key="3">
    <source>
        <dbReference type="EMBL" id="QRF02703.1"/>
    </source>
</evidence>
<feature type="region of interest" description="Disordered" evidence="1">
    <location>
        <begin position="1"/>
        <end position="20"/>
    </location>
</feature>
<feature type="domain" description="DUF397" evidence="2">
    <location>
        <begin position="16"/>
        <end position="72"/>
    </location>
</feature>
<organism evidence="3 4">
    <name type="scientific">Streptomyces koyangensis</name>
    <dbReference type="NCBI Taxonomy" id="188770"/>
    <lineage>
        <taxon>Bacteria</taxon>
        <taxon>Bacillati</taxon>
        <taxon>Actinomycetota</taxon>
        <taxon>Actinomycetes</taxon>
        <taxon>Kitasatosporales</taxon>
        <taxon>Streptomycetaceae</taxon>
        <taxon>Streptomyces</taxon>
        <taxon>Streptomyces aurantiacus group</taxon>
    </lineage>
</organism>
<protein>
    <submittedName>
        <fullName evidence="3">DUF397 domain-containing protein</fullName>
    </submittedName>
</protein>
<evidence type="ECO:0000259" key="2">
    <source>
        <dbReference type="Pfam" id="PF04149"/>
    </source>
</evidence>
<dbReference type="Pfam" id="PF04149">
    <property type="entry name" value="DUF397"/>
    <property type="match status" value="1"/>
</dbReference>